<dbReference type="AlphaFoldDB" id="A0AAE0L7A4"/>
<evidence type="ECO:0000313" key="2">
    <source>
        <dbReference type="Proteomes" id="UP001190700"/>
    </source>
</evidence>
<dbReference type="EMBL" id="LGRX02007783">
    <property type="protein sequence ID" value="KAK3274340.1"/>
    <property type="molecule type" value="Genomic_DNA"/>
</dbReference>
<protein>
    <submittedName>
        <fullName evidence="1">Uncharacterized protein</fullName>
    </submittedName>
</protein>
<keyword evidence="2" id="KW-1185">Reference proteome</keyword>
<comment type="caution">
    <text evidence="1">The sequence shown here is derived from an EMBL/GenBank/DDBJ whole genome shotgun (WGS) entry which is preliminary data.</text>
</comment>
<organism evidence="1 2">
    <name type="scientific">Cymbomonas tetramitiformis</name>
    <dbReference type="NCBI Taxonomy" id="36881"/>
    <lineage>
        <taxon>Eukaryota</taxon>
        <taxon>Viridiplantae</taxon>
        <taxon>Chlorophyta</taxon>
        <taxon>Pyramimonadophyceae</taxon>
        <taxon>Pyramimonadales</taxon>
        <taxon>Pyramimonadaceae</taxon>
        <taxon>Cymbomonas</taxon>
    </lineage>
</organism>
<reference evidence="1 2" key="1">
    <citation type="journal article" date="2015" name="Genome Biol. Evol.">
        <title>Comparative Genomics of a Bacterivorous Green Alga Reveals Evolutionary Causalities and Consequences of Phago-Mixotrophic Mode of Nutrition.</title>
        <authorList>
            <person name="Burns J.A."/>
            <person name="Paasch A."/>
            <person name="Narechania A."/>
            <person name="Kim E."/>
        </authorList>
    </citation>
    <scope>NUCLEOTIDE SEQUENCE [LARGE SCALE GENOMIC DNA]</scope>
    <source>
        <strain evidence="1 2">PLY_AMNH</strain>
    </source>
</reference>
<name>A0AAE0L7A4_9CHLO</name>
<gene>
    <name evidence="1" type="ORF">CYMTET_17471</name>
</gene>
<dbReference type="Proteomes" id="UP001190700">
    <property type="component" value="Unassembled WGS sequence"/>
</dbReference>
<evidence type="ECO:0000313" key="1">
    <source>
        <dbReference type="EMBL" id="KAK3274340.1"/>
    </source>
</evidence>
<proteinExistence type="predicted"/>
<sequence>MQQVTGLDVGLLAADKLLATMLVLLRVTRKTGKQRVGCSMRHTWRGISFPSTSTVSVEYATDLRSTRTTWRPVQANQLLDVVQEAFLAPAISHLHDAAAHSTSTLKWLMDTSEAPDLESLAYFYSWLGGVDWVNVYGRARSVRGLRQGLTD</sequence>
<accession>A0AAE0L7A4</accession>